<sequence length="157" mass="16183">MWLITLADLALLLVGFFVLLHANQNLDRAALMQGVRAAFGEPAPAPRPDPLPLAAAGMFNFAPGSARLPGSPGSLVAWAEEAARDPRVTLRITGAVDGSPADVDRATGSAAVLAADRARAVAAALAPVANGRIIILTADRPSRRQVVVTLSLTGESM</sequence>
<name>A0ABY2QM05_9SPHN</name>
<dbReference type="EMBL" id="SSTI01000002">
    <property type="protein sequence ID" value="THG41750.1"/>
    <property type="molecule type" value="Genomic_DNA"/>
</dbReference>
<evidence type="ECO:0008006" key="3">
    <source>
        <dbReference type="Google" id="ProtNLM"/>
    </source>
</evidence>
<comment type="caution">
    <text evidence="1">The sequence shown here is derived from an EMBL/GenBank/DDBJ whole genome shotgun (WGS) entry which is preliminary data.</text>
</comment>
<dbReference type="Proteomes" id="UP000308038">
    <property type="component" value="Unassembled WGS sequence"/>
</dbReference>
<organism evidence="1 2">
    <name type="scientific">Sphingomonas olei</name>
    <dbReference type="NCBI Taxonomy" id="1886787"/>
    <lineage>
        <taxon>Bacteria</taxon>
        <taxon>Pseudomonadati</taxon>
        <taxon>Pseudomonadota</taxon>
        <taxon>Alphaproteobacteria</taxon>
        <taxon>Sphingomonadales</taxon>
        <taxon>Sphingomonadaceae</taxon>
        <taxon>Sphingomonas</taxon>
    </lineage>
</organism>
<proteinExistence type="predicted"/>
<evidence type="ECO:0000313" key="1">
    <source>
        <dbReference type="EMBL" id="THG41750.1"/>
    </source>
</evidence>
<protein>
    <recommendedName>
        <fullName evidence="3">Flagellar motor protein MotB</fullName>
    </recommendedName>
</protein>
<gene>
    <name evidence="1" type="ORF">E5988_03530</name>
</gene>
<evidence type="ECO:0000313" key="2">
    <source>
        <dbReference type="Proteomes" id="UP000308038"/>
    </source>
</evidence>
<accession>A0ABY2QM05</accession>
<reference evidence="1 2" key="1">
    <citation type="submission" date="2019-04" db="EMBL/GenBank/DDBJ databases">
        <title>Microbes associate with the intestines of laboratory mice.</title>
        <authorList>
            <person name="Navarre W."/>
            <person name="Wong E."/>
            <person name="Huang K.C."/>
            <person name="Tropini C."/>
            <person name="Ng K."/>
            <person name="Yu B."/>
        </authorList>
    </citation>
    <scope>NUCLEOTIDE SEQUENCE [LARGE SCALE GENOMIC DNA]</scope>
    <source>
        <strain evidence="1 2">NM83_B4-11</strain>
    </source>
</reference>
<keyword evidence="2" id="KW-1185">Reference proteome</keyword>